<name>L1LXC4_9PSED</name>
<protein>
    <submittedName>
        <fullName evidence="1">Helix-turn-helix transcriptional regulator</fullName>
    </submittedName>
</protein>
<dbReference type="Proteomes" id="UP000010448">
    <property type="component" value="Unassembled WGS sequence"/>
</dbReference>
<dbReference type="InterPro" id="IPR010982">
    <property type="entry name" value="Lambda_DNA-bd_dom_sf"/>
</dbReference>
<dbReference type="eggNOG" id="COG1396">
    <property type="taxonomic scope" value="Bacteria"/>
</dbReference>
<evidence type="ECO:0000313" key="1">
    <source>
        <dbReference type="EMBL" id="NNJ18952.1"/>
    </source>
</evidence>
<dbReference type="InterPro" id="IPR001387">
    <property type="entry name" value="Cro/C1-type_HTH"/>
</dbReference>
<dbReference type="Pfam" id="PF01381">
    <property type="entry name" value="HTH_3"/>
    <property type="match status" value="1"/>
</dbReference>
<dbReference type="SUPFAM" id="SSF47413">
    <property type="entry name" value="lambda repressor-like DNA-binding domains"/>
    <property type="match status" value="1"/>
</dbReference>
<evidence type="ECO:0000313" key="2">
    <source>
        <dbReference type="Proteomes" id="UP000010448"/>
    </source>
</evidence>
<dbReference type="PROSITE" id="PS50943">
    <property type="entry name" value="HTH_CROC1"/>
    <property type="match status" value="1"/>
</dbReference>
<reference evidence="1 2" key="1">
    <citation type="journal article" date="2013" name="Genome Announc.">
        <title>Genome Sequence of Naphthalene-Degrading Soil Bacterium Pseudomonas putida CSV86.</title>
        <authorList>
            <person name="Phale P.S."/>
            <person name="Paliwal V."/>
            <person name="Raju S.C."/>
            <person name="Modak A."/>
            <person name="Purohit H.J."/>
        </authorList>
    </citation>
    <scope>NUCLEOTIDE SEQUENCE [LARGE SCALE GENOMIC DNA]</scope>
    <source>
        <strain evidence="1 2">CSV86</strain>
    </source>
</reference>
<dbReference type="CDD" id="cd00093">
    <property type="entry name" value="HTH_XRE"/>
    <property type="match status" value="1"/>
</dbReference>
<dbReference type="RefSeq" id="WP_009402716.1">
    <property type="nucleotide sequence ID" value="NZ_AMWJ02000006.1"/>
</dbReference>
<comment type="caution">
    <text evidence="1">The sequence shown here is derived from an EMBL/GenBank/DDBJ whole genome shotgun (WGS) entry which is preliminary data.</text>
</comment>
<dbReference type="AlphaFoldDB" id="L1LXC4"/>
<dbReference type="SMART" id="SM00530">
    <property type="entry name" value="HTH_XRE"/>
    <property type="match status" value="1"/>
</dbReference>
<dbReference type="Gene3D" id="1.10.260.40">
    <property type="entry name" value="lambda repressor-like DNA-binding domains"/>
    <property type="match status" value="1"/>
</dbReference>
<dbReference type="EMBL" id="AMWJ02000006">
    <property type="protein sequence ID" value="NNJ18952.1"/>
    <property type="molecule type" value="Genomic_DNA"/>
</dbReference>
<sequence>MKTIHTAAYQRFLLLLVKARKEAGLTQQELSERLGRPQSYVSKFERGERRLDVIEFLEIARSLGGDPHKMLEEIGSVLD</sequence>
<proteinExistence type="predicted"/>
<organism evidence="1 2">
    <name type="scientific">Pseudomonas bharatica CSV86</name>
    <dbReference type="NCBI Taxonomy" id="1005395"/>
    <lineage>
        <taxon>Bacteria</taxon>
        <taxon>Pseudomonadati</taxon>
        <taxon>Pseudomonadota</taxon>
        <taxon>Gammaproteobacteria</taxon>
        <taxon>Pseudomonadales</taxon>
        <taxon>Pseudomonadaceae</taxon>
        <taxon>Pseudomonas</taxon>
        <taxon>Pseudomonas bharatica</taxon>
    </lineage>
</organism>
<dbReference type="OrthoDB" id="9803379at2"/>
<gene>
    <name evidence="1" type="ORF">CSV86_029495</name>
</gene>
<keyword evidence="2" id="KW-1185">Reference proteome</keyword>
<dbReference type="GO" id="GO:0003677">
    <property type="term" value="F:DNA binding"/>
    <property type="evidence" value="ECO:0007669"/>
    <property type="project" value="InterPro"/>
</dbReference>
<accession>L1LXC4</accession>